<dbReference type="OrthoDB" id="9757976at2"/>
<dbReference type="KEGG" id="dto:TOL2_C41940"/>
<dbReference type="PATRIC" id="fig|651182.5.peg.4936"/>
<proteinExistence type="predicted"/>
<dbReference type="PANTHER" id="PTHR44119:SF7">
    <property type="entry name" value="MAGNESIUM CHELATASE SUBUNIT"/>
    <property type="match status" value="1"/>
</dbReference>
<dbReference type="STRING" id="651182.TOL2_C41940"/>
<keyword evidence="3" id="KW-1185">Reference proteome</keyword>
<gene>
    <name evidence="2" type="ordered locus">TOL2_C41940</name>
</gene>
<dbReference type="InterPro" id="IPR003672">
    <property type="entry name" value="CobN/Mg_chltase"/>
</dbReference>
<accession>K0NNV6</accession>
<dbReference type="CDD" id="cd10150">
    <property type="entry name" value="CobN_like"/>
    <property type="match status" value="1"/>
</dbReference>
<organism evidence="2 3">
    <name type="scientific">Desulfobacula toluolica (strain DSM 7467 / Tol2)</name>
    <dbReference type="NCBI Taxonomy" id="651182"/>
    <lineage>
        <taxon>Bacteria</taxon>
        <taxon>Pseudomonadati</taxon>
        <taxon>Thermodesulfobacteriota</taxon>
        <taxon>Desulfobacteria</taxon>
        <taxon>Desulfobacterales</taxon>
        <taxon>Desulfobacteraceae</taxon>
        <taxon>Desulfobacula</taxon>
    </lineage>
</organism>
<evidence type="ECO:0000259" key="1">
    <source>
        <dbReference type="Pfam" id="PF02514"/>
    </source>
</evidence>
<dbReference type="GO" id="GO:0051116">
    <property type="term" value="F:cobaltochelatase activity"/>
    <property type="evidence" value="ECO:0007669"/>
    <property type="project" value="UniProtKB-EC"/>
</dbReference>
<feature type="domain" description="CobN/magnesium chelatase" evidence="1">
    <location>
        <begin position="731"/>
        <end position="1174"/>
    </location>
</feature>
<reference evidence="2 3" key="1">
    <citation type="journal article" date="2013" name="Environ. Microbiol.">
        <title>Complete genome, catabolic sub-proteomes and key-metabolites of Desulfobacula toluolica Tol2, a marine, aromatic compound-degrading, sulfate-reducing bacterium.</title>
        <authorList>
            <person name="Wohlbrand L."/>
            <person name="Jacob J.H."/>
            <person name="Kube M."/>
            <person name="Mussmann M."/>
            <person name="Jarling R."/>
            <person name="Beck A."/>
            <person name="Amann R."/>
            <person name="Wilkes H."/>
            <person name="Reinhardt R."/>
            <person name="Rabus R."/>
        </authorList>
    </citation>
    <scope>NUCLEOTIDE SEQUENCE [LARGE SCALE GENOMIC DNA]</scope>
    <source>
        <strain evidence="3">DSM 7467 / Tol2</strain>
    </source>
</reference>
<feature type="domain" description="CobN/magnesium chelatase" evidence="1">
    <location>
        <begin position="105"/>
        <end position="715"/>
    </location>
</feature>
<name>K0NNV6_DESTT</name>
<evidence type="ECO:0000313" key="2">
    <source>
        <dbReference type="EMBL" id="CCK82350.1"/>
    </source>
</evidence>
<dbReference type="AlphaFoldDB" id="K0NNV6"/>
<dbReference type="PANTHER" id="PTHR44119">
    <property type="entry name" value="MAGNESIUM-CHELATASE SUBUNIT CHLH, CHLOROPLASTIC"/>
    <property type="match status" value="1"/>
</dbReference>
<sequence>MEKKPLKIVYCYTHMFSKKLWQKAAARLKDQGIDLMFFRQGSDPEGLNSRQTIHGDVFMGEVTKALPGFRQVLDQARSFEHRMLLSEEGADDFSSFTRQETLKVHEYLNLPHENNFINAMLFIASLCNIPVSFNDPETVATCGVYHPSANTWFGTANEYMNWYISKKADFIPFGCAGIVCAYNQIIEENTKEIDALIRILETNDLIPFCVFTRGEAHAPDSYDQQSNATSKNPYDWMRLFEAGDIRPDILLNLLAGRFLARPEDGKFLNSLNIPVIQLIKSYAHSVDQWKADPAGLKSHSMIYSLSQPEMNGVIEPTMAACVEDPGEGARTGEYRFEPVQERLESLVKRIRRWRILQKKANHEKKITIVLHNNPCKGVESTVGMAVGLDTFESLGATIRALGAAGYDIKDCPVEGLALKNAVFEKKAFSEFRWTTVDEIVSKGGGLHFMGADEYQPYFNGLPKAAKEKIEKDWGPFPGQGMVYEKQDRKNLVITGLCFGNLKIMVQPKRGCYGAKCNGEVCRILHEPDLSPPHHWLASYKFIRDTSDAVLHFGAEGALEYLPGKRAALCQTCFPDISLGDLPNIYVYCMDIPGEGLMAKRRAQAVIVDHLSPVLSHMGADENLIELESLLAQYQKADQLEESDRRQKLKQKMLPLMAELEPDENKKGSDDFEDRLHTLGRRIRQLKTACFQSGLHVLGKAPDEEDMNAMLETLEQTVRDDDLLAREKIFFITEKLQQCPRELEAVVQCLDGKYLEAGLGGSFYQGKLETLPTGRNFYPVDIAALPTKTAWETGKIMADKLLEKYFTQEGEFPENVGISLWSSDAFKADGELFSQILYLLGVCPVWADNGRVKGLDVIETDRLLLTTANHETIHRPRVDVTIQTSGILRDMVPNFCDLMDEAVVMVSRLDEPSDVNYVAKRTREQILELKKKLGKDLPEEAIARMACFRVFSSKPGTYGLGVGLALDASAWKNKNDLAEAYVNWGGYAYGSEKISHALENYGYEAHAILARQLRDVDISYMKQSCVEYDVLDCGGYAVFQGGMATAGNALKKTGKKIKLYWGSAGTGEEKGICDLKDAIENSALTKLLNKDWLEKIKPHGFQAASSIASKINNLFKLAATTESVDDWLFDRVVDTYIADEANAAWMKLQNPYAVEELTRRLLEAHSRKLWEPDDRRLELVQSMALEIEGDMEETMGEVNSEFQGSRVDVMTKDDVENWNPAFILAGS</sequence>
<protein>
    <submittedName>
        <fullName evidence="2">Cobaltochelatase</fullName>
        <ecNumber evidence="2">6.6.1.2</ecNumber>
    </submittedName>
</protein>
<dbReference type="EMBL" id="FO203503">
    <property type="protein sequence ID" value="CCK82350.1"/>
    <property type="molecule type" value="Genomic_DNA"/>
</dbReference>
<dbReference type="HOGENOM" id="CLU_002017_1_0_7"/>
<evidence type="ECO:0000313" key="3">
    <source>
        <dbReference type="Proteomes" id="UP000007347"/>
    </source>
</evidence>
<keyword evidence="2" id="KW-0436">Ligase</keyword>
<dbReference type="RefSeq" id="WP_014959530.1">
    <property type="nucleotide sequence ID" value="NC_018645.1"/>
</dbReference>
<dbReference type="Proteomes" id="UP000007347">
    <property type="component" value="Chromosome"/>
</dbReference>
<dbReference type="EC" id="6.6.1.2" evidence="2"/>
<dbReference type="Pfam" id="PF02514">
    <property type="entry name" value="CobN-Mg_chel"/>
    <property type="match status" value="2"/>
</dbReference>